<protein>
    <submittedName>
        <fullName evidence="2">Recombinase family protein</fullName>
    </submittedName>
</protein>
<sequence length="208" mass="24222">MSEELDVFNKLAEAETIPDLSVPFTGNYELDQQILEHKAWLKSIRHEQPSPKHRYRVGIYIRYFNQTKHDNYLDFHIQQYKDTLSLLPNWELVDFYIDEGATAPNMESAKDWCRLLSDCFAGKVDLIVTQKVSNVSKKHYEITILARLLAALERPVGIYFVSEDIFTLASYYLHDNHDRELFPSEDWIPLPDDEAEERPLMIGGAVDV</sequence>
<dbReference type="EMBL" id="JANFYS010000013">
    <property type="protein sequence ID" value="MCQ4770333.1"/>
    <property type="molecule type" value="Genomic_DNA"/>
</dbReference>
<dbReference type="Proteomes" id="UP001204562">
    <property type="component" value="Unassembled WGS sequence"/>
</dbReference>
<evidence type="ECO:0000313" key="3">
    <source>
        <dbReference type="Proteomes" id="UP001204562"/>
    </source>
</evidence>
<feature type="domain" description="Resolvase/invertase-type recombinase catalytic" evidence="1">
    <location>
        <begin position="57"/>
        <end position="182"/>
    </location>
</feature>
<dbReference type="InterPro" id="IPR006119">
    <property type="entry name" value="Resolv_N"/>
</dbReference>
<dbReference type="InterPro" id="IPR036162">
    <property type="entry name" value="Resolvase-like_N_sf"/>
</dbReference>
<evidence type="ECO:0000259" key="1">
    <source>
        <dbReference type="SMART" id="SM00857"/>
    </source>
</evidence>
<gene>
    <name evidence="2" type="ORF">NE579_07635</name>
</gene>
<dbReference type="GO" id="GO:0003677">
    <property type="term" value="F:DNA binding"/>
    <property type="evidence" value="ECO:0007669"/>
    <property type="project" value="InterPro"/>
</dbReference>
<reference evidence="2" key="1">
    <citation type="submission" date="2022-06" db="EMBL/GenBank/DDBJ databases">
        <title>Isolation of gut microbiota from human fecal samples.</title>
        <authorList>
            <person name="Pamer E.G."/>
            <person name="Barat B."/>
            <person name="Waligurski E."/>
            <person name="Medina S."/>
            <person name="Paddock L."/>
            <person name="Mostad J."/>
        </authorList>
    </citation>
    <scope>NUCLEOTIDE SEQUENCE</scope>
    <source>
        <strain evidence="2">DFI.9.91</strain>
    </source>
</reference>
<comment type="caution">
    <text evidence="2">The sequence shown here is derived from an EMBL/GenBank/DDBJ whole genome shotgun (WGS) entry which is preliminary data.</text>
</comment>
<accession>A0AAW5JLV9</accession>
<name>A0AAW5JLV9_9FIRM</name>
<evidence type="ECO:0000313" key="2">
    <source>
        <dbReference type="EMBL" id="MCQ4770333.1"/>
    </source>
</evidence>
<dbReference type="SMART" id="SM00857">
    <property type="entry name" value="Resolvase"/>
    <property type="match status" value="1"/>
</dbReference>
<dbReference type="GO" id="GO:0000150">
    <property type="term" value="F:DNA strand exchange activity"/>
    <property type="evidence" value="ECO:0007669"/>
    <property type="project" value="InterPro"/>
</dbReference>
<organism evidence="2 3">
    <name type="scientific">Intestinimonas massiliensis</name>
    <name type="common">ex Afouda et al. 2020</name>
    <dbReference type="NCBI Taxonomy" id="1673721"/>
    <lineage>
        <taxon>Bacteria</taxon>
        <taxon>Bacillati</taxon>
        <taxon>Bacillota</taxon>
        <taxon>Clostridia</taxon>
        <taxon>Eubacteriales</taxon>
        <taxon>Intestinimonas</taxon>
    </lineage>
</organism>
<dbReference type="AlphaFoldDB" id="A0AAW5JLV9"/>
<dbReference type="RefSeq" id="WP_256303823.1">
    <property type="nucleotide sequence ID" value="NZ_JANFYS010000013.1"/>
</dbReference>
<dbReference type="Gene3D" id="3.40.50.1390">
    <property type="entry name" value="Resolvase, N-terminal catalytic domain"/>
    <property type="match status" value="1"/>
</dbReference>
<proteinExistence type="predicted"/>
<dbReference type="SUPFAM" id="SSF53041">
    <property type="entry name" value="Resolvase-like"/>
    <property type="match status" value="1"/>
</dbReference>